<evidence type="ECO:0000256" key="7">
    <source>
        <dbReference type="SAM" id="Coils"/>
    </source>
</evidence>
<evidence type="ECO:0000256" key="9">
    <source>
        <dbReference type="SAM" id="Phobius"/>
    </source>
</evidence>
<feature type="transmembrane region" description="Helical" evidence="9">
    <location>
        <begin position="618"/>
        <end position="639"/>
    </location>
</feature>
<comment type="subcellular location">
    <subcellularLocation>
        <location evidence="1">Membrane</location>
        <topology evidence="1">Multi-pass membrane protein</topology>
    </subcellularLocation>
</comment>
<keyword evidence="12" id="KW-1185">Reference proteome</keyword>
<evidence type="ECO:0000259" key="10">
    <source>
        <dbReference type="PROSITE" id="PS50026"/>
    </source>
</evidence>
<feature type="coiled-coil region" evidence="7">
    <location>
        <begin position="645"/>
        <end position="672"/>
    </location>
</feature>
<accession>A0ABN8N6Z0</accession>
<organism evidence="11 12">
    <name type="scientific">Porites lobata</name>
    <dbReference type="NCBI Taxonomy" id="104759"/>
    <lineage>
        <taxon>Eukaryota</taxon>
        <taxon>Metazoa</taxon>
        <taxon>Cnidaria</taxon>
        <taxon>Anthozoa</taxon>
        <taxon>Hexacorallia</taxon>
        <taxon>Scleractinia</taxon>
        <taxon>Fungiina</taxon>
        <taxon>Poritidae</taxon>
        <taxon>Porites</taxon>
    </lineage>
</organism>
<evidence type="ECO:0000256" key="8">
    <source>
        <dbReference type="SAM" id="MobiDB-lite"/>
    </source>
</evidence>
<dbReference type="SUPFAM" id="SSF57196">
    <property type="entry name" value="EGF/Laminin"/>
    <property type="match status" value="1"/>
</dbReference>
<dbReference type="PROSITE" id="PS50026">
    <property type="entry name" value="EGF_3"/>
    <property type="match status" value="1"/>
</dbReference>
<dbReference type="Gene3D" id="2.10.25.10">
    <property type="entry name" value="Laminin"/>
    <property type="match status" value="1"/>
</dbReference>
<evidence type="ECO:0000313" key="11">
    <source>
        <dbReference type="EMBL" id="CAH3044332.1"/>
    </source>
</evidence>
<feature type="non-terminal residue" evidence="11">
    <location>
        <position position="970"/>
    </location>
</feature>
<feature type="region of interest" description="Disordered" evidence="8">
    <location>
        <begin position="117"/>
        <end position="148"/>
    </location>
</feature>
<feature type="domain" description="EGF-like" evidence="10">
    <location>
        <begin position="507"/>
        <end position="544"/>
    </location>
</feature>
<comment type="caution">
    <text evidence="6">Lacks conserved residue(s) required for the propagation of feature annotation.</text>
</comment>
<evidence type="ECO:0000256" key="3">
    <source>
        <dbReference type="ARBA" id="ARBA00022692"/>
    </source>
</evidence>
<feature type="transmembrane region" description="Helical" evidence="9">
    <location>
        <begin position="681"/>
        <end position="701"/>
    </location>
</feature>
<feature type="transmembrane region" description="Helical" evidence="9">
    <location>
        <begin position="721"/>
        <end position="739"/>
    </location>
</feature>
<dbReference type="Pfam" id="PF14857">
    <property type="entry name" value="TMEM151"/>
    <property type="match status" value="2"/>
</dbReference>
<keyword evidence="6" id="KW-1015">Disulfide bond</keyword>
<evidence type="ECO:0000313" key="12">
    <source>
        <dbReference type="Proteomes" id="UP001159405"/>
    </source>
</evidence>
<dbReference type="PROSITE" id="PS00022">
    <property type="entry name" value="EGF_1"/>
    <property type="match status" value="1"/>
</dbReference>
<comment type="caution">
    <text evidence="11">The sequence shown here is derived from an EMBL/GenBank/DDBJ whole genome shotgun (WGS) entry which is preliminary data.</text>
</comment>
<dbReference type="PANTHER" id="PTHR31893:SF5">
    <property type="entry name" value="TRANSMEMBRANE PROTEIN 151 HOMOLOG"/>
    <property type="match status" value="1"/>
</dbReference>
<name>A0ABN8N6Z0_9CNID</name>
<proteinExistence type="inferred from homology"/>
<keyword evidence="4 9" id="KW-1133">Transmembrane helix</keyword>
<keyword evidence="6" id="KW-0245">EGF-like domain</keyword>
<dbReference type="InterPro" id="IPR000742">
    <property type="entry name" value="EGF"/>
</dbReference>
<dbReference type="PANTHER" id="PTHR31893">
    <property type="entry name" value="TRANSMEMBRANE PROTEIN 151 HOMOLOG"/>
    <property type="match status" value="1"/>
</dbReference>
<dbReference type="EMBL" id="CALNXK010000012">
    <property type="protein sequence ID" value="CAH3044332.1"/>
    <property type="molecule type" value="Genomic_DNA"/>
</dbReference>
<evidence type="ECO:0000256" key="5">
    <source>
        <dbReference type="ARBA" id="ARBA00023136"/>
    </source>
</evidence>
<keyword evidence="3 9" id="KW-0812">Transmembrane</keyword>
<dbReference type="PROSITE" id="PS01186">
    <property type="entry name" value="EGF_2"/>
    <property type="match status" value="1"/>
</dbReference>
<feature type="disulfide bond" evidence="6">
    <location>
        <begin position="534"/>
        <end position="543"/>
    </location>
</feature>
<gene>
    <name evidence="11" type="ORF">PLOB_00004649</name>
</gene>
<dbReference type="InterPro" id="IPR026767">
    <property type="entry name" value="Tmem151"/>
</dbReference>
<evidence type="ECO:0000256" key="2">
    <source>
        <dbReference type="ARBA" id="ARBA00009583"/>
    </source>
</evidence>
<reference evidence="11 12" key="1">
    <citation type="submission" date="2022-05" db="EMBL/GenBank/DDBJ databases">
        <authorList>
            <consortium name="Genoscope - CEA"/>
            <person name="William W."/>
        </authorList>
    </citation>
    <scope>NUCLEOTIDE SEQUENCE [LARGE SCALE GENOMIC DNA]</scope>
</reference>
<evidence type="ECO:0000256" key="6">
    <source>
        <dbReference type="PROSITE-ProRule" id="PRU00076"/>
    </source>
</evidence>
<evidence type="ECO:0000256" key="1">
    <source>
        <dbReference type="ARBA" id="ARBA00004141"/>
    </source>
</evidence>
<keyword evidence="7" id="KW-0175">Coiled coil</keyword>
<feature type="transmembrane region" description="Helical" evidence="9">
    <location>
        <begin position="225"/>
        <end position="245"/>
    </location>
</feature>
<comment type="similarity">
    <text evidence="2">Belongs to the TMEM151 family.</text>
</comment>
<keyword evidence="5 9" id="KW-0472">Membrane</keyword>
<protein>
    <recommendedName>
        <fullName evidence="10">EGF-like domain-containing protein</fullName>
    </recommendedName>
</protein>
<feature type="compositionally biased region" description="Pro residues" evidence="8">
    <location>
        <begin position="131"/>
        <end position="145"/>
    </location>
</feature>
<sequence length="970" mass="112293">MISRNRFRDLFTDFSASREIPGLTKRISAYVDLRVKPWWIRPLFFWLATLLQMTWPYRWLFRAKTGKSHYALKKLIYKSTTPQMNPITVLADGGTSTTDSSVLENSQISYPMPEIVNTGRGSPAYGNGCQPNPPGDPTGSPPLPVAPQRSASLATYDTGTSYQPPVNNPYLTGGAAFPTQPPGPVYPPYSVVPQPDEPPPSYDAAVRYTPDIPQAILSLRKLSQVIMMTRLLFLLWILCSMLIAFSSCRNLCSRIFFQNINEETMPYKIIEGVYTKENNNHNNFPVYRRENGNLLFYYYISKEGLKFLIFGRDLKVYFGVVADVYSAVDPVSWLNSGRLDRSDVFGGLIYNWRFYNTRDKTHYYVVVNNSSPIIKAVCVDEDFRECNSDRLYMNVNITYRRGNVSNDYTRDYFFRKQGVFRNLRPLYEHSRQKWYLQYTADGFWVITERYSPSNSNDKTISMRIKDFALRPEFISKTWSVAEAVGYVETGWRYMPKLRVLCRGVNSMTNTCVSKPCNSKATCIYTSGKETLCLCPYGYTGVTCSTNKQCPTPYPLSGTELVFYHSGKRPGDLGFSFCSGSYPPVRFAVCVESKYRVNPYWSRQGSACPRRVNFDDNPVITPVVLTSAVILELLLPFIIYCCAMCMKNIKECTEEQEDQRRFQENEDKELSRKKGLYKNSSLWRIISIHLFFSFYLWIVYLVGCEIFQCTQYGRIFVSLKNFGIVMLCLSSVYIFIESIFSHELDYLRNIMKDETAWGYIQKMHQVAPRIGMVVECYHFEMRTRDVYYKDANGNPQSRTETYTEKVVTFEDHDEFSFGSWVDISKRKMPALSSVSLTRVRIDPYVLFGDQETADDYERQATVMIERNRHRDAFTDFSASREIPGLKKRISAYVDLRVKPWWIRPLFFWLATLLQMTWPYRWLFRAKTSKSYYALKKMIYKSTTPPREVNLMDQIAMLAGDLNCNDSGVPEN</sequence>
<dbReference type="Proteomes" id="UP001159405">
    <property type="component" value="Unassembled WGS sequence"/>
</dbReference>
<evidence type="ECO:0000256" key="4">
    <source>
        <dbReference type="ARBA" id="ARBA00022989"/>
    </source>
</evidence>